<feature type="region of interest" description="Disordered" evidence="1">
    <location>
        <begin position="1"/>
        <end position="37"/>
    </location>
</feature>
<comment type="caution">
    <text evidence="2">The sequence shown here is derived from an EMBL/GenBank/DDBJ whole genome shotgun (WGS) entry which is preliminary data.</text>
</comment>
<name>A0A401GXX1_9APHY</name>
<evidence type="ECO:0000256" key="1">
    <source>
        <dbReference type="SAM" id="MobiDB-lite"/>
    </source>
</evidence>
<dbReference type="Proteomes" id="UP000287166">
    <property type="component" value="Unassembled WGS sequence"/>
</dbReference>
<reference evidence="2 3" key="1">
    <citation type="journal article" date="2018" name="Sci. Rep.">
        <title>Genome sequence of the cauliflower mushroom Sparassis crispa (Hanabiratake) and its association with beneficial usage.</title>
        <authorList>
            <person name="Kiyama R."/>
            <person name="Furutani Y."/>
            <person name="Kawaguchi K."/>
            <person name="Nakanishi T."/>
        </authorList>
    </citation>
    <scope>NUCLEOTIDE SEQUENCE [LARGE SCALE GENOMIC DNA]</scope>
</reference>
<protein>
    <submittedName>
        <fullName evidence="2">Uncharacterized protein</fullName>
    </submittedName>
</protein>
<dbReference type="GeneID" id="38783926"/>
<dbReference type="OrthoDB" id="2423954at2759"/>
<sequence length="100" mass="10771">MDSIEANGDTEDDHDIVASGPLILSPSSSFEATPQPRKTSIPLRALFLYPTVGASNGNDSEPGLDFYWHGEMKNYAQELAQYDLLHTIQGSEPIGTGSST</sequence>
<feature type="compositionally biased region" description="Polar residues" evidence="1">
    <location>
        <begin position="25"/>
        <end position="37"/>
    </location>
</feature>
<dbReference type="RefSeq" id="XP_027617922.1">
    <property type="nucleotide sequence ID" value="XM_027762121.1"/>
</dbReference>
<dbReference type="InParanoid" id="A0A401GXX1"/>
<keyword evidence="3" id="KW-1185">Reference proteome</keyword>
<proteinExistence type="predicted"/>
<evidence type="ECO:0000313" key="3">
    <source>
        <dbReference type="Proteomes" id="UP000287166"/>
    </source>
</evidence>
<organism evidence="2 3">
    <name type="scientific">Sparassis crispa</name>
    <dbReference type="NCBI Taxonomy" id="139825"/>
    <lineage>
        <taxon>Eukaryota</taxon>
        <taxon>Fungi</taxon>
        <taxon>Dikarya</taxon>
        <taxon>Basidiomycota</taxon>
        <taxon>Agaricomycotina</taxon>
        <taxon>Agaricomycetes</taxon>
        <taxon>Polyporales</taxon>
        <taxon>Sparassidaceae</taxon>
        <taxon>Sparassis</taxon>
    </lineage>
</organism>
<accession>A0A401GXX1</accession>
<dbReference type="EMBL" id="BFAD01000010">
    <property type="protein sequence ID" value="GBE87009.1"/>
    <property type="molecule type" value="Genomic_DNA"/>
</dbReference>
<gene>
    <name evidence="2" type="ORF">SCP_1002550</name>
</gene>
<evidence type="ECO:0000313" key="2">
    <source>
        <dbReference type="EMBL" id="GBE87009.1"/>
    </source>
</evidence>
<dbReference type="AlphaFoldDB" id="A0A401GXX1"/>